<evidence type="ECO:0000256" key="8">
    <source>
        <dbReference type="PROSITE-ProRule" id="PRU01091"/>
    </source>
</evidence>
<dbReference type="InterPro" id="IPR039420">
    <property type="entry name" value="WalR-like"/>
</dbReference>
<dbReference type="InterPro" id="IPR016032">
    <property type="entry name" value="Sig_transdc_resp-reg_C-effctor"/>
</dbReference>
<dbReference type="FunFam" id="3.40.50.2300:FF:000001">
    <property type="entry name" value="DNA-binding response regulator PhoB"/>
    <property type="match status" value="1"/>
</dbReference>
<evidence type="ECO:0000313" key="11">
    <source>
        <dbReference type="EMBL" id="RFA32765.1"/>
    </source>
</evidence>
<dbReference type="InterPro" id="IPR001789">
    <property type="entry name" value="Sig_transdc_resp-reg_receiver"/>
</dbReference>
<feature type="domain" description="OmpR/PhoB-type" evidence="10">
    <location>
        <begin position="136"/>
        <end position="235"/>
    </location>
</feature>
<dbReference type="SUPFAM" id="SSF52172">
    <property type="entry name" value="CheY-like"/>
    <property type="match status" value="1"/>
</dbReference>
<protein>
    <submittedName>
        <fullName evidence="11">DNA-binding response regulator</fullName>
    </submittedName>
</protein>
<dbReference type="Pfam" id="PF00072">
    <property type="entry name" value="Response_reg"/>
    <property type="match status" value="1"/>
</dbReference>
<evidence type="ECO:0000256" key="4">
    <source>
        <dbReference type="ARBA" id="ARBA00023015"/>
    </source>
</evidence>
<comment type="caution">
    <text evidence="11">The sequence shown here is derived from an EMBL/GenBank/DDBJ whole genome shotgun (WGS) entry which is preliminary data.</text>
</comment>
<reference evidence="11 12" key="1">
    <citation type="submission" date="2017-05" db="EMBL/GenBank/DDBJ databases">
        <title>Virgibacillus sp. AK90 isolated from a saltern of Kakinada, India.</title>
        <authorList>
            <person name="Gupta V."/>
            <person name="Sidhu C."/>
            <person name="Korpole S."/>
            <person name="Pinnaka A.K."/>
        </authorList>
    </citation>
    <scope>NUCLEOTIDE SEQUENCE [LARGE SCALE GENOMIC DNA]</scope>
    <source>
        <strain evidence="11 12">AK90</strain>
    </source>
</reference>
<name>A0A3E0WLF6_9BACI</name>
<keyword evidence="6" id="KW-0804">Transcription</keyword>
<dbReference type="CDD" id="cd00383">
    <property type="entry name" value="trans_reg_C"/>
    <property type="match status" value="1"/>
</dbReference>
<feature type="DNA-binding region" description="OmpR/PhoB-type" evidence="8">
    <location>
        <begin position="136"/>
        <end position="235"/>
    </location>
</feature>
<feature type="domain" description="Response regulatory" evidence="9">
    <location>
        <begin position="12"/>
        <end position="126"/>
    </location>
</feature>
<keyword evidence="5 8" id="KW-0238">DNA-binding</keyword>
<evidence type="ECO:0000259" key="9">
    <source>
        <dbReference type="PROSITE" id="PS50110"/>
    </source>
</evidence>
<sequence>MVFDIGIVSNKKILLVDDEEDIVNLLETVLRKEGFKNIIKAKNGIESIELCKREKPDLIVLDIMLPDIDGFLVCQEIRKFSTSPILFLSAKDEETDKILGLGIGGDDYVTKPFSPKEVAYRIKAYFRRHQIGSGKQTSYSIGNLSINEETGEVYKNRNHVILTAKEFQLLLMFCKNPNRILSKNLLYEAIWKEDYLSNENTVMVHIRHLREKIEDTPSKPKFIRTVRGLGYKLVTQENI</sequence>
<dbReference type="FunFam" id="1.10.10.10:FF:000018">
    <property type="entry name" value="DNA-binding response regulator ResD"/>
    <property type="match status" value="1"/>
</dbReference>
<dbReference type="SMART" id="SM00448">
    <property type="entry name" value="REC"/>
    <property type="match status" value="1"/>
</dbReference>
<evidence type="ECO:0000256" key="3">
    <source>
        <dbReference type="ARBA" id="ARBA00023012"/>
    </source>
</evidence>
<evidence type="ECO:0000256" key="6">
    <source>
        <dbReference type="ARBA" id="ARBA00023163"/>
    </source>
</evidence>
<gene>
    <name evidence="11" type="ORF">CAI16_17030</name>
</gene>
<dbReference type="InterPro" id="IPR011006">
    <property type="entry name" value="CheY-like_superfamily"/>
</dbReference>
<dbReference type="PROSITE" id="PS50110">
    <property type="entry name" value="RESPONSE_REGULATORY"/>
    <property type="match status" value="1"/>
</dbReference>
<evidence type="ECO:0000256" key="1">
    <source>
        <dbReference type="ARBA" id="ARBA00004496"/>
    </source>
</evidence>
<dbReference type="SUPFAM" id="SSF46894">
    <property type="entry name" value="C-terminal effector domain of the bipartite response regulators"/>
    <property type="match status" value="1"/>
</dbReference>
<dbReference type="GO" id="GO:0000976">
    <property type="term" value="F:transcription cis-regulatory region binding"/>
    <property type="evidence" value="ECO:0007669"/>
    <property type="project" value="TreeGrafter"/>
</dbReference>
<dbReference type="Gene3D" id="1.10.10.10">
    <property type="entry name" value="Winged helix-like DNA-binding domain superfamily/Winged helix DNA-binding domain"/>
    <property type="match status" value="1"/>
</dbReference>
<dbReference type="InterPro" id="IPR001867">
    <property type="entry name" value="OmpR/PhoB-type_DNA-bd"/>
</dbReference>
<dbReference type="RefSeq" id="WP_116279350.1">
    <property type="nucleotide sequence ID" value="NZ_NFZX01000053.1"/>
</dbReference>
<comment type="subcellular location">
    <subcellularLocation>
        <location evidence="1">Cytoplasm</location>
    </subcellularLocation>
</comment>
<dbReference type="SMART" id="SM00862">
    <property type="entry name" value="Trans_reg_C"/>
    <property type="match status" value="1"/>
</dbReference>
<dbReference type="PANTHER" id="PTHR48111:SF52">
    <property type="entry name" value="TRANSCRIPTIONAL REGULATORY PROTEIN YVRH"/>
    <property type="match status" value="1"/>
</dbReference>
<dbReference type="InterPro" id="IPR036388">
    <property type="entry name" value="WH-like_DNA-bd_sf"/>
</dbReference>
<keyword evidence="2 7" id="KW-0597">Phosphoprotein</keyword>
<dbReference type="GO" id="GO:0005829">
    <property type="term" value="C:cytosol"/>
    <property type="evidence" value="ECO:0007669"/>
    <property type="project" value="TreeGrafter"/>
</dbReference>
<dbReference type="PANTHER" id="PTHR48111">
    <property type="entry name" value="REGULATOR OF RPOS"/>
    <property type="match status" value="1"/>
</dbReference>
<dbReference type="GO" id="GO:0000156">
    <property type="term" value="F:phosphorelay response regulator activity"/>
    <property type="evidence" value="ECO:0007669"/>
    <property type="project" value="TreeGrafter"/>
</dbReference>
<organism evidence="11 12">
    <name type="scientific">Virgibacillus dokdonensis</name>
    <dbReference type="NCBI Taxonomy" id="302167"/>
    <lineage>
        <taxon>Bacteria</taxon>
        <taxon>Bacillati</taxon>
        <taxon>Bacillota</taxon>
        <taxon>Bacilli</taxon>
        <taxon>Bacillales</taxon>
        <taxon>Bacillaceae</taxon>
        <taxon>Virgibacillus</taxon>
    </lineage>
</organism>
<dbReference type="Gene3D" id="6.10.250.690">
    <property type="match status" value="1"/>
</dbReference>
<dbReference type="Gene3D" id="3.40.50.2300">
    <property type="match status" value="1"/>
</dbReference>
<evidence type="ECO:0000256" key="7">
    <source>
        <dbReference type="PROSITE-ProRule" id="PRU00169"/>
    </source>
</evidence>
<evidence type="ECO:0000259" key="10">
    <source>
        <dbReference type="PROSITE" id="PS51755"/>
    </source>
</evidence>
<accession>A0A3E0WLF6</accession>
<dbReference type="Pfam" id="PF00486">
    <property type="entry name" value="Trans_reg_C"/>
    <property type="match status" value="1"/>
</dbReference>
<keyword evidence="4" id="KW-0805">Transcription regulation</keyword>
<dbReference type="EMBL" id="NFZX01000053">
    <property type="protein sequence ID" value="RFA32765.1"/>
    <property type="molecule type" value="Genomic_DNA"/>
</dbReference>
<dbReference type="PROSITE" id="PS51755">
    <property type="entry name" value="OMPR_PHOB"/>
    <property type="match status" value="1"/>
</dbReference>
<evidence type="ECO:0000256" key="5">
    <source>
        <dbReference type="ARBA" id="ARBA00023125"/>
    </source>
</evidence>
<evidence type="ECO:0000256" key="2">
    <source>
        <dbReference type="ARBA" id="ARBA00022553"/>
    </source>
</evidence>
<keyword evidence="3" id="KW-0902">Two-component regulatory system</keyword>
<proteinExistence type="predicted"/>
<dbReference type="CDD" id="cd17574">
    <property type="entry name" value="REC_OmpR"/>
    <property type="match status" value="1"/>
</dbReference>
<dbReference type="Proteomes" id="UP000256488">
    <property type="component" value="Unassembled WGS sequence"/>
</dbReference>
<evidence type="ECO:0000313" key="12">
    <source>
        <dbReference type="Proteomes" id="UP000256488"/>
    </source>
</evidence>
<feature type="modified residue" description="4-aspartylphosphate" evidence="7">
    <location>
        <position position="62"/>
    </location>
</feature>
<dbReference type="GO" id="GO:0032993">
    <property type="term" value="C:protein-DNA complex"/>
    <property type="evidence" value="ECO:0007669"/>
    <property type="project" value="TreeGrafter"/>
</dbReference>
<dbReference type="GO" id="GO:0006355">
    <property type="term" value="P:regulation of DNA-templated transcription"/>
    <property type="evidence" value="ECO:0007669"/>
    <property type="project" value="InterPro"/>
</dbReference>
<dbReference type="AlphaFoldDB" id="A0A3E0WLF6"/>